<evidence type="ECO:0000256" key="10">
    <source>
        <dbReference type="RuleBase" id="RU361143"/>
    </source>
</evidence>
<feature type="chain" id="PRO_5020859044" description="Dolichyl-diphosphooligosaccharide--protein glycosyltransferase subunit 1" evidence="10">
    <location>
        <begin position="24"/>
        <end position="485"/>
    </location>
</feature>
<comment type="pathway">
    <text evidence="3 10">Protein modification; protein glycosylation.</text>
</comment>
<evidence type="ECO:0000256" key="1">
    <source>
        <dbReference type="ARBA" id="ARBA00002791"/>
    </source>
</evidence>
<keyword evidence="6 10" id="KW-0732">Signal</keyword>
<evidence type="ECO:0000256" key="6">
    <source>
        <dbReference type="ARBA" id="ARBA00022729"/>
    </source>
</evidence>
<comment type="function">
    <text evidence="1 10">Subunit of the oligosaccharyl transferase (OST) complex that catalyzes the initial transfer of a defined glycan (Glc(3)Man(9)GlcNAc(2) in eukaryotes) from the lipid carrier dolichol-pyrophosphate to an asparagine residue within an Asn-X-Ser/Thr consensus motif in nascent polypeptide chains, the first step in protein N-glycosylation. N-glycosylation occurs cotranslationally and the complex associates with the Sec61 complex at the channel-forming translocon complex that mediates protein translocation across the endoplasmic reticulum (ER). All subunits are required for a maximal enzyme activity.</text>
</comment>
<dbReference type="GO" id="GO:0018279">
    <property type="term" value="P:protein N-linked glycosylation via asparagine"/>
    <property type="evidence" value="ECO:0007669"/>
    <property type="project" value="TreeGrafter"/>
</dbReference>
<evidence type="ECO:0000313" key="11">
    <source>
        <dbReference type="EMBL" id="TCD70823.1"/>
    </source>
</evidence>
<evidence type="ECO:0000256" key="4">
    <source>
        <dbReference type="ARBA" id="ARBA00008905"/>
    </source>
</evidence>
<keyword evidence="5 10" id="KW-0812">Transmembrane</keyword>
<organism evidence="11 12">
    <name type="scientific">Steccherinum ochraceum</name>
    <dbReference type="NCBI Taxonomy" id="92696"/>
    <lineage>
        <taxon>Eukaryota</taxon>
        <taxon>Fungi</taxon>
        <taxon>Dikarya</taxon>
        <taxon>Basidiomycota</taxon>
        <taxon>Agaricomycotina</taxon>
        <taxon>Agaricomycetes</taxon>
        <taxon>Polyporales</taxon>
        <taxon>Steccherinaceae</taxon>
        <taxon>Steccherinum</taxon>
    </lineage>
</organism>
<dbReference type="EMBL" id="RWJN01000014">
    <property type="protein sequence ID" value="TCD70823.1"/>
    <property type="molecule type" value="Genomic_DNA"/>
</dbReference>
<dbReference type="Pfam" id="PF04597">
    <property type="entry name" value="Ribophorin_I"/>
    <property type="match status" value="1"/>
</dbReference>
<comment type="subcellular location">
    <subcellularLocation>
        <location evidence="2 10">Endoplasmic reticulum membrane</location>
        <topology evidence="2 10">Single-pass type I membrane protein</topology>
    </subcellularLocation>
</comment>
<evidence type="ECO:0000256" key="2">
    <source>
        <dbReference type="ARBA" id="ARBA00004115"/>
    </source>
</evidence>
<dbReference type="AlphaFoldDB" id="A0A4R0RTR8"/>
<dbReference type="PANTHER" id="PTHR21049:SF0">
    <property type="entry name" value="DOLICHYL-DIPHOSPHOOLIGOSACCHARIDE--PROTEIN GLYCOSYLTRANSFERASE SUBUNIT 1"/>
    <property type="match status" value="1"/>
</dbReference>
<proteinExistence type="inferred from homology"/>
<keyword evidence="8 10" id="KW-1133">Transmembrane helix</keyword>
<keyword evidence="12" id="KW-1185">Reference proteome</keyword>
<feature type="transmembrane region" description="Helical" evidence="10">
    <location>
        <begin position="458"/>
        <end position="477"/>
    </location>
</feature>
<comment type="similarity">
    <text evidence="4 10">Belongs to the OST1 family.</text>
</comment>
<dbReference type="Proteomes" id="UP000292702">
    <property type="component" value="Unassembled WGS sequence"/>
</dbReference>
<keyword evidence="11" id="KW-0808">Transferase</keyword>
<keyword evidence="7 10" id="KW-0256">Endoplasmic reticulum</keyword>
<evidence type="ECO:0000256" key="8">
    <source>
        <dbReference type="ARBA" id="ARBA00022989"/>
    </source>
</evidence>
<comment type="subunit">
    <text evidence="10">Component of the oligosaccharyltransferase (OST) complex.</text>
</comment>
<feature type="signal peptide" evidence="10">
    <location>
        <begin position="1"/>
        <end position="23"/>
    </location>
</feature>
<dbReference type="UniPathway" id="UPA00378"/>
<evidence type="ECO:0000256" key="5">
    <source>
        <dbReference type="ARBA" id="ARBA00022692"/>
    </source>
</evidence>
<accession>A0A4R0RTR8</accession>
<evidence type="ECO:0000256" key="9">
    <source>
        <dbReference type="ARBA" id="ARBA00023136"/>
    </source>
</evidence>
<keyword evidence="9 10" id="KW-0472">Membrane</keyword>
<reference evidence="11 12" key="1">
    <citation type="submission" date="2018-11" db="EMBL/GenBank/DDBJ databases">
        <title>Genome assembly of Steccherinum ochraceum LE-BIN_3174, the white-rot fungus of the Steccherinaceae family (The Residual Polyporoid clade, Polyporales, Basidiomycota).</title>
        <authorList>
            <person name="Fedorova T.V."/>
            <person name="Glazunova O.A."/>
            <person name="Landesman E.O."/>
            <person name="Moiseenko K.V."/>
            <person name="Psurtseva N.V."/>
            <person name="Savinova O.S."/>
            <person name="Shakhova N.V."/>
            <person name="Tyazhelova T.V."/>
            <person name="Vasina D.V."/>
        </authorList>
    </citation>
    <scope>NUCLEOTIDE SEQUENCE [LARGE SCALE GENOMIC DNA]</scope>
    <source>
        <strain evidence="11 12">LE-BIN_3174</strain>
    </source>
</reference>
<evidence type="ECO:0000313" key="12">
    <source>
        <dbReference type="Proteomes" id="UP000292702"/>
    </source>
</evidence>
<name>A0A4R0RTR8_9APHY</name>
<sequence>MLGFWRSSYSLFLLISLVPYVSAGHSFENTAIVRTVELGGSVVHVTTTYAVKALEDDSKIYTIALGEREHDSTSWLVAKIKGESTPLSVEERESNGNGPQLYDIKLPSPLMSGRTTNIVVETAQTHVTYPYPEEASQKDGQSLKYEADLLVLSPYDTAVQRTKIRSPFPQIHSYTEPEVEYTQDAPVTKSGATLTYGPYKNVPGSANARFAAEKQQRIAVHFSYDQPVLEITKLERAAEVSHWGANLNIQDNIHLRNAGPRLKGHFSRLEQQSQAFFQKPAPHMLPGLTLLLPAGIHDVYFYDIVGNVSTSKLRTAPSVPKGSQSNQFSVLELKPRYPLMGGWNYSFTLGWDSPLADSAGWDRERGKWVVGVPIMTTIPGTVVNEEELKIILPEGATNIEFFEPFPAIETELSTHITYLDTTGRPTLTFSYKNLTDKHSGIIYVAYNVPFSAHLKKPIAVATALMGLFVLAFVWKRVDTRIQKQK</sequence>
<dbReference type="GO" id="GO:0016740">
    <property type="term" value="F:transferase activity"/>
    <property type="evidence" value="ECO:0007669"/>
    <property type="project" value="UniProtKB-KW"/>
</dbReference>
<evidence type="ECO:0000256" key="7">
    <source>
        <dbReference type="ARBA" id="ARBA00022824"/>
    </source>
</evidence>
<evidence type="ECO:0000256" key="3">
    <source>
        <dbReference type="ARBA" id="ARBA00004922"/>
    </source>
</evidence>
<dbReference type="InterPro" id="IPR007676">
    <property type="entry name" value="Ribophorin_I"/>
</dbReference>
<comment type="caution">
    <text evidence="11">The sequence shown here is derived from an EMBL/GenBank/DDBJ whole genome shotgun (WGS) entry which is preliminary data.</text>
</comment>
<dbReference type="STRING" id="92696.A0A4R0RTR8"/>
<gene>
    <name evidence="11" type="primary">OST1</name>
    <name evidence="11" type="ORF">EIP91_001513</name>
</gene>
<dbReference type="GO" id="GO:0008250">
    <property type="term" value="C:oligosaccharyltransferase complex"/>
    <property type="evidence" value="ECO:0007669"/>
    <property type="project" value="UniProtKB-UniRule"/>
</dbReference>
<protein>
    <recommendedName>
        <fullName evidence="10">Dolichyl-diphosphooligosaccharide--protein glycosyltransferase subunit 1</fullName>
    </recommendedName>
</protein>
<dbReference type="PANTHER" id="PTHR21049">
    <property type="entry name" value="RIBOPHORIN I"/>
    <property type="match status" value="1"/>
</dbReference>
<dbReference type="OrthoDB" id="310030at2759"/>